<feature type="domain" description="Ribosome recycling factor" evidence="5">
    <location>
        <begin position="5"/>
        <end position="113"/>
    </location>
</feature>
<name>A0ABQ9JU70_9CUCU</name>
<evidence type="ECO:0000259" key="5">
    <source>
        <dbReference type="Pfam" id="PF01765"/>
    </source>
</evidence>
<gene>
    <name evidence="6" type="ORF">NQ317_017536</name>
</gene>
<reference evidence="6" key="1">
    <citation type="journal article" date="2023" name="Insect Mol. Biol.">
        <title>Genome sequencing provides insights into the evolution of gene families encoding plant cell wall-degrading enzymes in longhorned beetles.</title>
        <authorList>
            <person name="Shin N.R."/>
            <person name="Okamura Y."/>
            <person name="Kirsch R."/>
            <person name="Pauchet Y."/>
        </authorList>
    </citation>
    <scope>NUCLEOTIDE SEQUENCE</scope>
    <source>
        <strain evidence="6">MMC_N1</strain>
    </source>
</reference>
<evidence type="ECO:0000313" key="6">
    <source>
        <dbReference type="EMBL" id="KAJ8981858.1"/>
    </source>
</evidence>
<comment type="caution">
    <text evidence="6">The sequence shown here is derived from an EMBL/GenBank/DDBJ whole genome shotgun (WGS) entry which is preliminary data.</text>
</comment>
<dbReference type="Gene3D" id="1.10.132.20">
    <property type="entry name" value="Ribosome-recycling factor"/>
    <property type="match status" value="1"/>
</dbReference>
<organism evidence="6 7">
    <name type="scientific">Molorchus minor</name>
    <dbReference type="NCBI Taxonomy" id="1323400"/>
    <lineage>
        <taxon>Eukaryota</taxon>
        <taxon>Metazoa</taxon>
        <taxon>Ecdysozoa</taxon>
        <taxon>Arthropoda</taxon>
        <taxon>Hexapoda</taxon>
        <taxon>Insecta</taxon>
        <taxon>Pterygota</taxon>
        <taxon>Neoptera</taxon>
        <taxon>Endopterygota</taxon>
        <taxon>Coleoptera</taxon>
        <taxon>Polyphaga</taxon>
        <taxon>Cucujiformia</taxon>
        <taxon>Chrysomeloidea</taxon>
        <taxon>Cerambycidae</taxon>
        <taxon>Lamiinae</taxon>
        <taxon>Monochamini</taxon>
        <taxon>Molorchus</taxon>
    </lineage>
</organism>
<evidence type="ECO:0000256" key="2">
    <source>
        <dbReference type="ARBA" id="ARBA00020581"/>
    </source>
</evidence>
<dbReference type="InterPro" id="IPR023584">
    <property type="entry name" value="Ribosome_recyc_fac_dom"/>
</dbReference>
<dbReference type="EMBL" id="JAPWTJ010000157">
    <property type="protein sequence ID" value="KAJ8981858.1"/>
    <property type="molecule type" value="Genomic_DNA"/>
</dbReference>
<dbReference type="PANTHER" id="PTHR20982">
    <property type="entry name" value="RIBOSOME RECYCLING FACTOR"/>
    <property type="match status" value="1"/>
</dbReference>
<dbReference type="SUPFAM" id="SSF55194">
    <property type="entry name" value="Ribosome recycling factor, RRF"/>
    <property type="match status" value="1"/>
</dbReference>
<evidence type="ECO:0000256" key="4">
    <source>
        <dbReference type="ARBA" id="ARBA00033107"/>
    </source>
</evidence>
<keyword evidence="7" id="KW-1185">Reference proteome</keyword>
<dbReference type="PANTHER" id="PTHR20982:SF3">
    <property type="entry name" value="MITOCHONDRIAL RIBOSOME RECYCLING FACTOR PSEUDO 1"/>
    <property type="match status" value="1"/>
</dbReference>
<accession>A0ABQ9JU70</accession>
<comment type="similarity">
    <text evidence="1">Belongs to the RRF family.</text>
</comment>
<dbReference type="InterPro" id="IPR036191">
    <property type="entry name" value="RRF_sf"/>
</dbReference>
<evidence type="ECO:0000313" key="7">
    <source>
        <dbReference type="Proteomes" id="UP001162164"/>
    </source>
</evidence>
<dbReference type="Gene3D" id="3.30.1360.40">
    <property type="match status" value="1"/>
</dbReference>
<keyword evidence="3" id="KW-0648">Protein biosynthesis</keyword>
<dbReference type="Proteomes" id="UP001162164">
    <property type="component" value="Unassembled WGS sequence"/>
</dbReference>
<evidence type="ECO:0000256" key="1">
    <source>
        <dbReference type="ARBA" id="ARBA00005912"/>
    </source>
</evidence>
<sequence length="116" mass="13041">MSIFPQAIPAALNAIQKSGMNLNPQQDGTTLFIPIPKVTKEHRENLAKNAKMLFVKSKDSIRDIQMKYIKQTKRKDGVSQDLSRNVEAQLIAIADSYISEAEQILENKQKELLGTD</sequence>
<proteinExistence type="inferred from homology"/>
<dbReference type="InterPro" id="IPR002661">
    <property type="entry name" value="Ribosome_recyc_fac"/>
</dbReference>
<dbReference type="Pfam" id="PF01765">
    <property type="entry name" value="RRF"/>
    <property type="match status" value="1"/>
</dbReference>
<protein>
    <recommendedName>
        <fullName evidence="2">Ribosome-recycling factor, mitochondrial</fullName>
    </recommendedName>
    <alternativeName>
        <fullName evidence="4">Ribosome-releasing factor, mitochondrial</fullName>
    </alternativeName>
</protein>
<evidence type="ECO:0000256" key="3">
    <source>
        <dbReference type="ARBA" id="ARBA00022917"/>
    </source>
</evidence>